<name>A6ILV9_RAT</name>
<proteinExistence type="predicted"/>
<dbReference type="Proteomes" id="UP000234681">
    <property type="component" value="Chromosome 4"/>
</dbReference>
<accession>A6ILV9</accession>
<dbReference type="EMBL" id="CH473964">
    <property type="protein sequence ID" value="EDM01830.1"/>
    <property type="molecule type" value="Genomic_DNA"/>
</dbReference>
<evidence type="ECO:0000313" key="2">
    <source>
        <dbReference type="Proteomes" id="UP000234681"/>
    </source>
</evidence>
<protein>
    <submittedName>
        <fullName evidence="1">RCG29638</fullName>
    </submittedName>
</protein>
<dbReference type="AlphaFoldDB" id="A6ILV9"/>
<feature type="non-terminal residue" evidence="1">
    <location>
        <position position="81"/>
    </location>
</feature>
<reference evidence="1 2" key="1">
    <citation type="submission" date="2005-09" db="EMBL/GenBank/DDBJ databases">
        <authorList>
            <person name="Mural R.J."/>
            <person name="Li P.W."/>
            <person name="Adams M.D."/>
            <person name="Amanatides P.G."/>
            <person name="Baden-Tillson H."/>
            <person name="Barnstead M."/>
            <person name="Chin S.H."/>
            <person name="Dew I."/>
            <person name="Evans C.A."/>
            <person name="Ferriera S."/>
            <person name="Flanigan M."/>
            <person name="Fosler C."/>
            <person name="Glodek A."/>
            <person name="Gu Z."/>
            <person name="Holt R.A."/>
            <person name="Jennings D."/>
            <person name="Kraft C.L."/>
            <person name="Lu F."/>
            <person name="Nguyen T."/>
            <person name="Nusskern D.R."/>
            <person name="Pfannkoch C.M."/>
            <person name="Sitter C."/>
            <person name="Sutton G.G."/>
            <person name="Venter J.C."/>
            <person name="Wang Z."/>
            <person name="Woodage T."/>
            <person name="Zheng X.H."/>
            <person name="Zhong F."/>
        </authorList>
    </citation>
    <scope>NUCLEOTIDE SEQUENCE [LARGE SCALE GENOMIC DNA]</scope>
    <source>
        <strain>BN</strain>
        <strain evidence="2">Sprague-Dawley</strain>
    </source>
</reference>
<sequence>MPKAGPSRRQHFCLMTWSTSYYSHNTSAFLGTYHICPYISCDIDNQVLLPCSGVSIQFGSVCCKHDFLILIFIYLFDHSIG</sequence>
<gene>
    <name evidence="1" type="ORF">rCG_29638</name>
</gene>
<organism evidence="1 2">
    <name type="scientific">Rattus norvegicus</name>
    <name type="common">Rat</name>
    <dbReference type="NCBI Taxonomy" id="10116"/>
    <lineage>
        <taxon>Eukaryota</taxon>
        <taxon>Metazoa</taxon>
        <taxon>Chordata</taxon>
        <taxon>Craniata</taxon>
        <taxon>Vertebrata</taxon>
        <taxon>Euteleostomi</taxon>
        <taxon>Mammalia</taxon>
        <taxon>Eutheria</taxon>
        <taxon>Euarchontoglires</taxon>
        <taxon>Glires</taxon>
        <taxon>Rodentia</taxon>
        <taxon>Myomorpha</taxon>
        <taxon>Muroidea</taxon>
        <taxon>Muridae</taxon>
        <taxon>Murinae</taxon>
        <taxon>Rattus</taxon>
    </lineage>
</organism>
<evidence type="ECO:0000313" key="1">
    <source>
        <dbReference type="EMBL" id="EDM01830.1"/>
    </source>
</evidence>